<evidence type="ECO:0000256" key="1">
    <source>
        <dbReference type="ARBA" id="ARBA00022679"/>
    </source>
</evidence>
<proteinExistence type="predicted"/>
<dbReference type="InterPro" id="IPR050406">
    <property type="entry name" value="FGGY_Carb_Kinase"/>
</dbReference>
<evidence type="ECO:0000313" key="4">
    <source>
        <dbReference type="EMBL" id="GAI80392.1"/>
    </source>
</evidence>
<dbReference type="Gene3D" id="3.30.420.40">
    <property type="match status" value="2"/>
</dbReference>
<accession>X1RI21</accession>
<dbReference type="GO" id="GO:0016301">
    <property type="term" value="F:kinase activity"/>
    <property type="evidence" value="ECO:0007669"/>
    <property type="project" value="UniProtKB-KW"/>
</dbReference>
<protein>
    <recommendedName>
        <fullName evidence="3">Carbohydrate kinase FGGY N-terminal domain-containing protein</fullName>
    </recommendedName>
</protein>
<dbReference type="SUPFAM" id="SSF53067">
    <property type="entry name" value="Actin-like ATPase domain"/>
    <property type="match status" value="2"/>
</dbReference>
<name>X1RI21_9ZZZZ</name>
<feature type="domain" description="Carbohydrate kinase FGGY N-terminal" evidence="3">
    <location>
        <begin position="2"/>
        <end position="194"/>
    </location>
</feature>
<dbReference type="GO" id="GO:0005975">
    <property type="term" value="P:carbohydrate metabolic process"/>
    <property type="evidence" value="ECO:0007669"/>
    <property type="project" value="InterPro"/>
</dbReference>
<dbReference type="PANTHER" id="PTHR43095">
    <property type="entry name" value="SUGAR KINASE"/>
    <property type="match status" value="1"/>
</dbReference>
<dbReference type="EMBL" id="BARW01009431">
    <property type="protein sequence ID" value="GAI80392.1"/>
    <property type="molecule type" value="Genomic_DNA"/>
</dbReference>
<organism evidence="4">
    <name type="scientific">marine sediment metagenome</name>
    <dbReference type="NCBI Taxonomy" id="412755"/>
    <lineage>
        <taxon>unclassified sequences</taxon>
        <taxon>metagenomes</taxon>
        <taxon>ecological metagenomes</taxon>
    </lineage>
</organism>
<keyword evidence="1" id="KW-0808">Transferase</keyword>
<dbReference type="AlphaFoldDB" id="X1RI21"/>
<sequence length="312" mass="35166">DWYEAFKHTINCIFAKTNLQKRDIVSIGIDGMMNSPVFLGDNGKVLRSTIIWMDQRSTPQLKWLKQNLKNHLVLNGPLTSTALLSKILWVKENQPEIWKETRKILLPKDYIRFKLNKSFLTDWSDASATQLFNVEDLSWSDEVCEAAGINKSKLPEAVSPTEVVGRVTKKTAIEVGLPEGIPIVAGCSDAVADNLAAGVIYPNQCLIRLGTCGALFMIIDKVPSDYPKRYYVLAHYMPSRWMIHLVTPAGLSKKWFQQAFWKEDPRATNELFDAMAKKAPLGSQGLIFHPYLSGEHTPRKDSKLRGDFIGIT</sequence>
<feature type="non-terminal residue" evidence="4">
    <location>
        <position position="312"/>
    </location>
</feature>
<dbReference type="CDD" id="cd07808">
    <property type="entry name" value="ASKHA_NBD_FGGY_EcXK-like"/>
    <property type="match status" value="1"/>
</dbReference>
<dbReference type="InterPro" id="IPR043129">
    <property type="entry name" value="ATPase_NBD"/>
</dbReference>
<dbReference type="InterPro" id="IPR018484">
    <property type="entry name" value="FGGY_N"/>
</dbReference>
<evidence type="ECO:0000256" key="2">
    <source>
        <dbReference type="ARBA" id="ARBA00022777"/>
    </source>
</evidence>
<evidence type="ECO:0000259" key="3">
    <source>
        <dbReference type="Pfam" id="PF00370"/>
    </source>
</evidence>
<dbReference type="Pfam" id="PF00370">
    <property type="entry name" value="FGGY_N"/>
    <property type="match status" value="1"/>
</dbReference>
<keyword evidence="2" id="KW-0418">Kinase</keyword>
<comment type="caution">
    <text evidence="4">The sequence shown here is derived from an EMBL/GenBank/DDBJ whole genome shotgun (WGS) entry which is preliminary data.</text>
</comment>
<reference evidence="4" key="1">
    <citation type="journal article" date="2014" name="Front. Microbiol.">
        <title>High frequency of phylogenetically diverse reductive dehalogenase-homologous genes in deep subseafloor sedimentary metagenomes.</title>
        <authorList>
            <person name="Kawai M."/>
            <person name="Futagami T."/>
            <person name="Toyoda A."/>
            <person name="Takaki Y."/>
            <person name="Nishi S."/>
            <person name="Hori S."/>
            <person name="Arai W."/>
            <person name="Tsubouchi T."/>
            <person name="Morono Y."/>
            <person name="Uchiyama I."/>
            <person name="Ito T."/>
            <person name="Fujiyama A."/>
            <person name="Inagaki F."/>
            <person name="Takami H."/>
        </authorList>
    </citation>
    <scope>NUCLEOTIDE SEQUENCE</scope>
    <source>
        <strain evidence="4">Expedition CK06-06</strain>
    </source>
</reference>
<gene>
    <name evidence="4" type="ORF">S12H4_18973</name>
</gene>
<feature type="non-terminal residue" evidence="4">
    <location>
        <position position="1"/>
    </location>
</feature>